<gene>
    <name evidence="1" type="ORF">QBC47DRAFT_194935</name>
</gene>
<dbReference type="EMBL" id="MU839833">
    <property type="protein sequence ID" value="KAK1755739.1"/>
    <property type="molecule type" value="Genomic_DNA"/>
</dbReference>
<keyword evidence="2" id="KW-1185">Reference proteome</keyword>
<proteinExistence type="predicted"/>
<protein>
    <submittedName>
        <fullName evidence="1">Uncharacterized protein</fullName>
    </submittedName>
</protein>
<evidence type="ECO:0000313" key="2">
    <source>
        <dbReference type="Proteomes" id="UP001239445"/>
    </source>
</evidence>
<sequence length="173" mass="19268">MQRKIVAGLVGGGAFAAVYGVWAVRKRIAGCAAGYLGSRRESGCRELEKRGMIEVAILVSRTRREGEEGASTDRLHIKRGGVFWKCSSGYCKRPLLYNKGANGCPKNRSTRWRWSVVEGPGGAGRGQCSQQHQQQRGLRRQGRWVGWCLSVSQGCDLISHAHFPHWHKECNKM</sequence>
<dbReference type="AlphaFoldDB" id="A0AAJ0BCG7"/>
<reference evidence="1" key="1">
    <citation type="submission" date="2023-06" db="EMBL/GenBank/DDBJ databases">
        <title>Genome-scale phylogeny and comparative genomics of the fungal order Sordariales.</title>
        <authorList>
            <consortium name="Lawrence Berkeley National Laboratory"/>
            <person name="Hensen N."/>
            <person name="Bonometti L."/>
            <person name="Westerberg I."/>
            <person name="Brannstrom I.O."/>
            <person name="Guillou S."/>
            <person name="Cros-Aarteil S."/>
            <person name="Calhoun S."/>
            <person name="Haridas S."/>
            <person name="Kuo A."/>
            <person name="Mondo S."/>
            <person name="Pangilinan J."/>
            <person name="Riley R."/>
            <person name="Labutti K."/>
            <person name="Andreopoulos B."/>
            <person name="Lipzen A."/>
            <person name="Chen C."/>
            <person name="Yanf M."/>
            <person name="Daum C."/>
            <person name="Ng V."/>
            <person name="Clum A."/>
            <person name="Steindorff A."/>
            <person name="Ohm R."/>
            <person name="Martin F."/>
            <person name="Silar P."/>
            <person name="Natvig D."/>
            <person name="Lalanne C."/>
            <person name="Gautier V."/>
            <person name="Ament-Velasquez S.L."/>
            <person name="Kruys A."/>
            <person name="Hutchinson M.I."/>
            <person name="Powell A.J."/>
            <person name="Barry K."/>
            <person name="Miller A.N."/>
            <person name="Grigoriev I.V."/>
            <person name="Debuchy R."/>
            <person name="Gladieux P."/>
            <person name="Thoren M.H."/>
            <person name="Johannesson H."/>
        </authorList>
    </citation>
    <scope>NUCLEOTIDE SEQUENCE</scope>
    <source>
        <strain evidence="1">PSN4</strain>
    </source>
</reference>
<name>A0AAJ0BCG7_9PEZI</name>
<comment type="caution">
    <text evidence="1">The sequence shown here is derived from an EMBL/GenBank/DDBJ whole genome shotgun (WGS) entry which is preliminary data.</text>
</comment>
<accession>A0AAJ0BCG7</accession>
<evidence type="ECO:0000313" key="1">
    <source>
        <dbReference type="EMBL" id="KAK1755739.1"/>
    </source>
</evidence>
<organism evidence="1 2">
    <name type="scientific">Echria macrotheca</name>
    <dbReference type="NCBI Taxonomy" id="438768"/>
    <lineage>
        <taxon>Eukaryota</taxon>
        <taxon>Fungi</taxon>
        <taxon>Dikarya</taxon>
        <taxon>Ascomycota</taxon>
        <taxon>Pezizomycotina</taxon>
        <taxon>Sordariomycetes</taxon>
        <taxon>Sordariomycetidae</taxon>
        <taxon>Sordariales</taxon>
        <taxon>Schizotheciaceae</taxon>
        <taxon>Echria</taxon>
    </lineage>
</organism>
<dbReference type="Proteomes" id="UP001239445">
    <property type="component" value="Unassembled WGS sequence"/>
</dbReference>